<dbReference type="EMBL" id="CP058932">
    <property type="protein sequence ID" value="QLI64621.1"/>
    <property type="molecule type" value="Genomic_DNA"/>
</dbReference>
<dbReference type="GeneID" id="26238953"/>
<name>A0A7D5YNI9_9HYPO</name>
<dbReference type="KEGG" id="mbrn:26238953"/>
<accession>A0A7D5YNI9</accession>
<sequence length="133" mass="14410">MTCWEGSAALQRLLPRLGNIECRSKIVISTYAKILSPPFLNVQSLPLQGALELSMFDARQKGASDKAVYWVLLLAQHTPHKNGVPPGPGGAELISNLVTSRLRGLALNQKPRRAESHCGSHQASAFIEPGDEL</sequence>
<dbReference type="Proteomes" id="UP000510686">
    <property type="component" value="Chromosome 1"/>
</dbReference>
<dbReference type="AlphaFoldDB" id="A0A7D5YNI9"/>
<reference evidence="1 2" key="1">
    <citation type="submission" date="2020-07" db="EMBL/GenBank/DDBJ databases">
        <title>Telomere length de novo assembly of all 7 chromosomes of the fungus, Metarhizium brunneum, using a novel assembly pipeline.</title>
        <authorList>
            <person name="Saud z."/>
            <person name="Kortsinoglou A."/>
            <person name="Kouvelis V.N."/>
            <person name="Butt T.M."/>
        </authorList>
    </citation>
    <scope>NUCLEOTIDE SEQUENCE [LARGE SCALE GENOMIC DNA]</scope>
    <source>
        <strain evidence="1 2">4556</strain>
    </source>
</reference>
<keyword evidence="2" id="KW-1185">Reference proteome</keyword>
<organism evidence="1 2">
    <name type="scientific">Metarhizium brunneum</name>
    <dbReference type="NCBI Taxonomy" id="500148"/>
    <lineage>
        <taxon>Eukaryota</taxon>
        <taxon>Fungi</taxon>
        <taxon>Dikarya</taxon>
        <taxon>Ascomycota</taxon>
        <taxon>Pezizomycotina</taxon>
        <taxon>Sordariomycetes</taxon>
        <taxon>Hypocreomycetidae</taxon>
        <taxon>Hypocreales</taxon>
        <taxon>Clavicipitaceae</taxon>
        <taxon>Metarhizium</taxon>
    </lineage>
</organism>
<evidence type="ECO:0000313" key="2">
    <source>
        <dbReference type="Proteomes" id="UP000510686"/>
    </source>
</evidence>
<gene>
    <name evidence="1" type="ORF">G6M90_00g010080</name>
</gene>
<evidence type="ECO:0000313" key="1">
    <source>
        <dbReference type="EMBL" id="QLI64621.1"/>
    </source>
</evidence>
<proteinExistence type="predicted"/>
<protein>
    <submittedName>
        <fullName evidence="1">Uncharacterized protein</fullName>
    </submittedName>
</protein>
<dbReference type="RefSeq" id="XP_065985802.1">
    <property type="nucleotide sequence ID" value="XM_066129683.1"/>
</dbReference>